<dbReference type="InterPro" id="IPR012938">
    <property type="entry name" value="Glc/Sorbosone_DH"/>
</dbReference>
<dbReference type="InterPro" id="IPR011041">
    <property type="entry name" value="Quinoprot_gluc/sorb_DH_b-prop"/>
</dbReference>
<dbReference type="EMBL" id="AHJG01000148">
    <property type="protein sequence ID" value="EPA05781.1"/>
    <property type="molecule type" value="Genomic_DNA"/>
</dbReference>
<accession>S2E8M9</accession>
<comment type="caution">
    <text evidence="2">The sequence shown here is derived from an EMBL/GenBank/DDBJ whole genome shotgun (WGS) entry which is preliminary data.</text>
</comment>
<keyword evidence="3" id="KW-1185">Reference proteome</keyword>
<evidence type="ECO:0000313" key="3">
    <source>
        <dbReference type="Proteomes" id="UP000014065"/>
    </source>
</evidence>
<dbReference type="PANTHER" id="PTHR19328:SF13">
    <property type="entry name" value="HIPL1 PROTEIN"/>
    <property type="match status" value="1"/>
</dbReference>
<proteinExistence type="predicted"/>
<protein>
    <recommendedName>
        <fullName evidence="1">Glucose/Sorbosone dehydrogenase domain-containing protein</fullName>
    </recommendedName>
</protein>
<dbReference type="Pfam" id="PF07995">
    <property type="entry name" value="GSDH"/>
    <property type="match status" value="1"/>
</dbReference>
<dbReference type="SUPFAM" id="SSF50952">
    <property type="entry name" value="Soluble quinoprotein glucose dehydrogenase"/>
    <property type="match status" value="1"/>
</dbReference>
<evidence type="ECO:0000313" key="2">
    <source>
        <dbReference type="EMBL" id="EPA05781.1"/>
    </source>
</evidence>
<feature type="domain" description="Glucose/Sorbosone dehydrogenase" evidence="1">
    <location>
        <begin position="39"/>
        <end position="256"/>
    </location>
</feature>
<dbReference type="PANTHER" id="PTHR19328">
    <property type="entry name" value="HEDGEHOG-INTERACTING PROTEIN"/>
    <property type="match status" value="1"/>
</dbReference>
<sequence length="266" mass="29763">MKIYLGILLSIFFVILLPNSFGQTFEEYGVKVETVADNLHIPWEIVFSPDGRIFFTERVGNLRVIENWQLNPEPIASFSVGGGEGGLLGIALDPNFKENHYLYLYQTYNELFSTFNKVVRYKESDNKLSEEKILVDKIPGASYHDGGRIKFGPDGKLYITTGDAGNYNLAQDINSNAGKILRINSDGSIPQDNPFENSLVFSYGHRNPQGIDWEPNTGKLFESEHGPSGERGVAHDEINVIEKGKNYGWPDIIGDETKNGMINPIL</sequence>
<organism evidence="2 3">
    <name type="scientific">Candidatus Nitrosarchaeum limnium BG20</name>
    <dbReference type="NCBI Taxonomy" id="859192"/>
    <lineage>
        <taxon>Archaea</taxon>
        <taxon>Nitrososphaerota</taxon>
        <taxon>Nitrososphaeria</taxon>
        <taxon>Nitrosopumilales</taxon>
        <taxon>Nitrosopumilaceae</taxon>
        <taxon>Nitrosarchaeum</taxon>
    </lineage>
</organism>
<reference evidence="2 3" key="1">
    <citation type="journal article" date="2012" name="J. Bacteriol.">
        <title>Genome Sequence of "Candidatus Nitrosoarchaeum limnia" BG20, a Low-Salinity Ammonia-Oxidizing Archaeon from the San Francisco Bay Estuary.</title>
        <authorList>
            <person name="Mosier A.C."/>
            <person name="Allen E.E."/>
            <person name="Kim M."/>
            <person name="Ferriera S."/>
            <person name="Francis C.A."/>
        </authorList>
    </citation>
    <scope>NUCLEOTIDE SEQUENCE [LARGE SCALE GENOMIC DNA]</scope>
    <source>
        <strain evidence="2 3">BG20</strain>
    </source>
</reference>
<dbReference type="Gene3D" id="2.120.10.30">
    <property type="entry name" value="TolB, C-terminal domain"/>
    <property type="match status" value="1"/>
</dbReference>
<dbReference type="InterPro" id="IPR011042">
    <property type="entry name" value="6-blade_b-propeller_TolB-like"/>
</dbReference>
<gene>
    <name evidence="2" type="ORF">BG20_I2320</name>
</gene>
<name>S2E8M9_9ARCH</name>
<feature type="non-terminal residue" evidence="2">
    <location>
        <position position="266"/>
    </location>
</feature>
<dbReference type="Proteomes" id="UP000014065">
    <property type="component" value="Unassembled WGS sequence"/>
</dbReference>
<dbReference type="AlphaFoldDB" id="S2E8M9"/>
<evidence type="ECO:0000259" key="1">
    <source>
        <dbReference type="Pfam" id="PF07995"/>
    </source>
</evidence>